<evidence type="ECO:0000313" key="3">
    <source>
        <dbReference type="Proteomes" id="UP000578531"/>
    </source>
</evidence>
<comment type="caution">
    <text evidence="2">The sequence shown here is derived from an EMBL/GenBank/DDBJ whole genome shotgun (WGS) entry which is preliminary data.</text>
</comment>
<protein>
    <submittedName>
        <fullName evidence="2">Uncharacterized protein</fullName>
    </submittedName>
</protein>
<evidence type="ECO:0000256" key="1">
    <source>
        <dbReference type="SAM" id="MobiDB-lite"/>
    </source>
</evidence>
<feature type="region of interest" description="Disordered" evidence="1">
    <location>
        <begin position="101"/>
        <end position="137"/>
    </location>
</feature>
<feature type="compositionally biased region" description="Basic and acidic residues" evidence="1">
    <location>
        <begin position="119"/>
        <end position="137"/>
    </location>
</feature>
<dbReference type="AlphaFoldDB" id="A0A8H6G1Y9"/>
<dbReference type="Proteomes" id="UP000578531">
    <property type="component" value="Unassembled WGS sequence"/>
</dbReference>
<name>A0A8H6G1Y9_9LECA</name>
<feature type="compositionally biased region" description="Low complexity" evidence="1">
    <location>
        <begin position="106"/>
        <end position="118"/>
    </location>
</feature>
<keyword evidence="3" id="KW-1185">Reference proteome</keyword>
<proteinExistence type="predicted"/>
<gene>
    <name evidence="2" type="ORF">HO173_002933</name>
</gene>
<dbReference type="RefSeq" id="XP_037168357.1">
    <property type="nucleotide sequence ID" value="XM_037304864.1"/>
</dbReference>
<dbReference type="EMBL" id="JACCJC010000007">
    <property type="protein sequence ID" value="KAF6239061.1"/>
    <property type="molecule type" value="Genomic_DNA"/>
</dbReference>
<evidence type="ECO:0000313" key="2">
    <source>
        <dbReference type="EMBL" id="KAF6239061.1"/>
    </source>
</evidence>
<dbReference type="GeneID" id="59284604"/>
<organism evidence="2 3">
    <name type="scientific">Letharia columbiana</name>
    <dbReference type="NCBI Taxonomy" id="112416"/>
    <lineage>
        <taxon>Eukaryota</taxon>
        <taxon>Fungi</taxon>
        <taxon>Dikarya</taxon>
        <taxon>Ascomycota</taxon>
        <taxon>Pezizomycotina</taxon>
        <taxon>Lecanoromycetes</taxon>
        <taxon>OSLEUM clade</taxon>
        <taxon>Lecanoromycetidae</taxon>
        <taxon>Lecanorales</taxon>
        <taxon>Lecanorineae</taxon>
        <taxon>Parmeliaceae</taxon>
        <taxon>Letharia</taxon>
    </lineage>
</organism>
<sequence length="137" mass="15759">MIDASGLNPSWVMDHIEDYHLGNDHIGRWQRYVRSCRWKELAAKFTNDIQQLEKINRTIHSSNSRRCNIMFNIQNTTRQIFARLDGAQDFELSEKALKMDEGYEGTSASSSTKSTVSSDDSRDLAEPLEDVSRCRTI</sequence>
<reference evidence="2 3" key="1">
    <citation type="journal article" date="2020" name="Genomics">
        <title>Complete, high-quality genomes from long-read metagenomic sequencing of two wolf lichen thalli reveals enigmatic genome architecture.</title>
        <authorList>
            <person name="McKenzie S.K."/>
            <person name="Walston R.F."/>
            <person name="Allen J.L."/>
        </authorList>
    </citation>
    <scope>NUCLEOTIDE SEQUENCE [LARGE SCALE GENOMIC DNA]</scope>
    <source>
        <strain evidence="2">WasteWater2</strain>
    </source>
</reference>
<accession>A0A8H6G1Y9</accession>